<organism evidence="1 2">
    <name type="scientific">Fragilariopsis cylindrus CCMP1102</name>
    <dbReference type="NCBI Taxonomy" id="635003"/>
    <lineage>
        <taxon>Eukaryota</taxon>
        <taxon>Sar</taxon>
        <taxon>Stramenopiles</taxon>
        <taxon>Ochrophyta</taxon>
        <taxon>Bacillariophyta</taxon>
        <taxon>Bacillariophyceae</taxon>
        <taxon>Bacillariophycidae</taxon>
        <taxon>Bacillariales</taxon>
        <taxon>Bacillariaceae</taxon>
        <taxon>Fragilariopsis</taxon>
    </lineage>
</organism>
<gene>
    <name evidence="1" type="ORF">FRACYDRAFT_185715</name>
</gene>
<dbReference type="InterPro" id="IPR043129">
    <property type="entry name" value="ATPase_NBD"/>
</dbReference>
<evidence type="ECO:0000313" key="2">
    <source>
        <dbReference type="Proteomes" id="UP000095751"/>
    </source>
</evidence>
<proteinExistence type="predicted"/>
<dbReference type="InParanoid" id="A0A1E7FDR6"/>
<dbReference type="KEGG" id="fcy:FRACYDRAFT_185715"/>
<evidence type="ECO:0008006" key="3">
    <source>
        <dbReference type="Google" id="ProtNLM"/>
    </source>
</evidence>
<reference evidence="1 2" key="1">
    <citation type="submission" date="2016-09" db="EMBL/GenBank/DDBJ databases">
        <title>Extensive genetic diversity and differential bi-allelic expression allows diatom success in the polar Southern Ocean.</title>
        <authorList>
            <consortium name="DOE Joint Genome Institute"/>
            <person name="Mock T."/>
            <person name="Otillar R.P."/>
            <person name="Strauss J."/>
            <person name="Dupont C."/>
            <person name="Frickenhaus S."/>
            <person name="Maumus F."/>
            <person name="Mcmullan M."/>
            <person name="Sanges R."/>
            <person name="Schmutz J."/>
            <person name="Toseland A."/>
            <person name="Valas R."/>
            <person name="Veluchamy A."/>
            <person name="Ward B.J."/>
            <person name="Allen A."/>
            <person name="Barry K."/>
            <person name="Falciatore A."/>
            <person name="Ferrante M."/>
            <person name="Fortunato A.E."/>
            <person name="Gloeckner G."/>
            <person name="Gruber A."/>
            <person name="Hipkin R."/>
            <person name="Janech M."/>
            <person name="Kroth P."/>
            <person name="Leese F."/>
            <person name="Lindquist E."/>
            <person name="Lyon B.R."/>
            <person name="Martin J."/>
            <person name="Mayer C."/>
            <person name="Parker M."/>
            <person name="Quesneville H."/>
            <person name="Raymond J."/>
            <person name="Uhlig C."/>
            <person name="Valentin K.U."/>
            <person name="Worden A.Z."/>
            <person name="Armbrust E.V."/>
            <person name="Bowler C."/>
            <person name="Green B."/>
            <person name="Moulton V."/>
            <person name="Van Oosterhout C."/>
            <person name="Grigoriev I."/>
        </authorList>
    </citation>
    <scope>NUCLEOTIDE SEQUENCE [LARGE SCALE GENOMIC DNA]</scope>
    <source>
        <strain evidence="1 2">CCMP1102</strain>
    </source>
</reference>
<dbReference type="Proteomes" id="UP000095751">
    <property type="component" value="Unassembled WGS sequence"/>
</dbReference>
<accession>A0A1E7FDR6</accession>
<keyword evidence="2" id="KW-1185">Reference proteome</keyword>
<sequence>MIHLRGNDNDDDCHTRHVSSSDNVRRLYHSTPRREIVPLVALGTVIFIGRYSWKALNRMDTEWEDYLWELKQYERARVNAAADATVTIGVDLGTFYLKLSRMNKNKPELIETSQGDRYRFNGILPQDNDEVVMGTPALDKFYYEPIDTTIQDDTTNTKINSKVVLPYKELQGESHNDAIALVQKVFVPAVAEAMERIVSDAGDSNKDDEKKNLRTVLALPPIFYNKHGDKLFRNNYHDDSHHTITVPEPVAAIWGAQALNLIPTPKSKEENTSSSTLVMDIGGLASTISLVREDKVVWSVTLDGIGGESLVQQLVERILVETEDETMGKDVMSLTLIESNARSSVLELVNKTQSKVHIPFLYMGRKPNNPHLDTTISRTVLEQAVQDNWNTAIVPKLMDDNVLSSSLPTPTNATSLFTSAVAKVLEESNEMPSNIERILLVGGGSKHRMFEEACKDSISALMGPSDSLNKIVLPETSVRAELTALGASSLLPNFDYDYEKGLEMV</sequence>
<dbReference type="Gene3D" id="3.30.420.40">
    <property type="match status" value="2"/>
</dbReference>
<dbReference type="EMBL" id="KV784358">
    <property type="protein sequence ID" value="OEU16289.1"/>
    <property type="molecule type" value="Genomic_DNA"/>
</dbReference>
<name>A0A1E7FDR6_9STRA</name>
<protein>
    <recommendedName>
        <fullName evidence="3">Actin-like ATPase domain-containing protein</fullName>
    </recommendedName>
</protein>
<dbReference type="AlphaFoldDB" id="A0A1E7FDR6"/>
<dbReference type="Gene3D" id="3.90.640.10">
    <property type="entry name" value="Actin, Chain A, domain 4"/>
    <property type="match status" value="1"/>
</dbReference>
<evidence type="ECO:0000313" key="1">
    <source>
        <dbReference type="EMBL" id="OEU16289.1"/>
    </source>
</evidence>
<dbReference type="OrthoDB" id="164621at2759"/>
<dbReference type="SUPFAM" id="SSF53067">
    <property type="entry name" value="Actin-like ATPase domain"/>
    <property type="match status" value="2"/>
</dbReference>